<dbReference type="AlphaFoldDB" id="A0A1T5J238"/>
<feature type="region of interest" description="Disordered" evidence="1">
    <location>
        <begin position="1"/>
        <end position="28"/>
    </location>
</feature>
<dbReference type="Proteomes" id="UP000190961">
    <property type="component" value="Unassembled WGS sequence"/>
</dbReference>
<dbReference type="PANTHER" id="PTHR34070">
    <property type="entry name" value="ARMADILLO-TYPE FOLD"/>
    <property type="match status" value="1"/>
</dbReference>
<dbReference type="InterPro" id="IPR016024">
    <property type="entry name" value="ARM-type_fold"/>
</dbReference>
<organism evidence="2 3">
    <name type="scientific">Ohtaekwangia koreensis</name>
    <dbReference type="NCBI Taxonomy" id="688867"/>
    <lineage>
        <taxon>Bacteria</taxon>
        <taxon>Pseudomonadati</taxon>
        <taxon>Bacteroidota</taxon>
        <taxon>Cytophagia</taxon>
        <taxon>Cytophagales</taxon>
        <taxon>Fulvivirgaceae</taxon>
        <taxon>Ohtaekwangia</taxon>
    </lineage>
</organism>
<dbReference type="InterPro" id="IPR014825">
    <property type="entry name" value="DNA_alkylation"/>
</dbReference>
<keyword evidence="3" id="KW-1185">Reference proteome</keyword>
<dbReference type="SUPFAM" id="SSF48371">
    <property type="entry name" value="ARM repeat"/>
    <property type="match status" value="1"/>
</dbReference>
<dbReference type="CDD" id="cd06561">
    <property type="entry name" value="AlkD_like"/>
    <property type="match status" value="1"/>
</dbReference>
<dbReference type="PANTHER" id="PTHR34070:SF1">
    <property type="entry name" value="DNA ALKYLATION REPAIR PROTEIN"/>
    <property type="match status" value="1"/>
</dbReference>
<gene>
    <name evidence="2" type="ORF">SAMN05660236_0673</name>
</gene>
<accession>A0A1T5J238</accession>
<dbReference type="Gene3D" id="1.25.10.90">
    <property type="match status" value="1"/>
</dbReference>
<name>A0A1T5J238_9BACT</name>
<dbReference type="RefSeq" id="WP_079685281.1">
    <property type="nucleotide sequence ID" value="NZ_FUZU01000001.1"/>
</dbReference>
<proteinExistence type="predicted"/>
<dbReference type="Pfam" id="PF08713">
    <property type="entry name" value="DNA_alkylation"/>
    <property type="match status" value="1"/>
</dbReference>
<dbReference type="EMBL" id="FUZU01000001">
    <property type="protein sequence ID" value="SKC45470.1"/>
    <property type="molecule type" value="Genomic_DNA"/>
</dbReference>
<dbReference type="OrthoDB" id="1117222at2"/>
<protein>
    <submittedName>
        <fullName evidence="2">3-methyladenine DNA glycosylase AlkD</fullName>
    </submittedName>
</protein>
<evidence type="ECO:0000256" key="1">
    <source>
        <dbReference type="SAM" id="MobiDB-lite"/>
    </source>
</evidence>
<evidence type="ECO:0000313" key="2">
    <source>
        <dbReference type="EMBL" id="SKC45470.1"/>
    </source>
</evidence>
<dbReference type="STRING" id="688867.SAMN05660236_0673"/>
<evidence type="ECO:0000313" key="3">
    <source>
        <dbReference type="Proteomes" id="UP000190961"/>
    </source>
</evidence>
<reference evidence="2 3" key="1">
    <citation type="submission" date="2017-02" db="EMBL/GenBank/DDBJ databases">
        <authorList>
            <person name="Peterson S.W."/>
        </authorList>
    </citation>
    <scope>NUCLEOTIDE SEQUENCE [LARGE SCALE GENOMIC DNA]</scope>
    <source>
        <strain evidence="2 3">DSM 25262</strain>
    </source>
</reference>
<sequence length="276" mass="32122">MKKESQPKLPRKGNSKLNLPLKASKKKPAATRLAAAADIPVRLEAKHFIEKLKQHRSEEELEKIQRYFKSGQGEYAEGDIFIGVRMGQVFTLAKEFMEMPLDEVEKLLESPIHEVRTGAVSIMDFQARKKNIPESKMKELFNLYINRHDRINNWDLVDRSAPYVVGGYLFNKPRAILYKLARSKNVWERRTAIVSTYYFIRKGDVADTFKIAEMLLKDKHDLIHKATGGWLREAGKKDRVKLISFLDKYAGTMPRTALRYAIEHFDKKQRDHYLAR</sequence>